<dbReference type="RefSeq" id="WP_172511642.1">
    <property type="nucleotide sequence ID" value="NZ_CP032549.1"/>
</dbReference>
<feature type="domain" description="HTH cro/C1-type" evidence="1">
    <location>
        <begin position="12"/>
        <end position="65"/>
    </location>
</feature>
<dbReference type="SMART" id="SM00530">
    <property type="entry name" value="HTH_XRE"/>
    <property type="match status" value="1"/>
</dbReference>
<name>A0A6H0SLD4_9MICC</name>
<dbReference type="SUPFAM" id="SSF47413">
    <property type="entry name" value="lambda repressor-like DNA-binding domains"/>
    <property type="match status" value="1"/>
</dbReference>
<dbReference type="CDD" id="cd00093">
    <property type="entry name" value="HTH_XRE"/>
    <property type="match status" value="1"/>
</dbReference>
<organism evidence="2 3">
    <name type="scientific">Glutamicibacter mishrai</name>
    <dbReference type="NCBI Taxonomy" id="1775880"/>
    <lineage>
        <taxon>Bacteria</taxon>
        <taxon>Bacillati</taxon>
        <taxon>Actinomycetota</taxon>
        <taxon>Actinomycetes</taxon>
        <taxon>Micrococcales</taxon>
        <taxon>Micrococcaceae</taxon>
        <taxon>Glutamicibacter</taxon>
    </lineage>
</organism>
<keyword evidence="3" id="KW-1185">Reference proteome</keyword>
<protein>
    <submittedName>
        <fullName evidence="2">XRE family transcriptional regulator</fullName>
    </submittedName>
</protein>
<dbReference type="Gene3D" id="1.10.260.40">
    <property type="entry name" value="lambda repressor-like DNA-binding domains"/>
    <property type="match status" value="1"/>
</dbReference>
<proteinExistence type="predicted"/>
<dbReference type="EMBL" id="CP032549">
    <property type="protein sequence ID" value="QIV86797.1"/>
    <property type="molecule type" value="Genomic_DNA"/>
</dbReference>
<dbReference type="InterPro" id="IPR010982">
    <property type="entry name" value="Lambda_DNA-bd_dom_sf"/>
</dbReference>
<accession>A0A6H0SLD4</accession>
<evidence type="ECO:0000259" key="1">
    <source>
        <dbReference type="PROSITE" id="PS50943"/>
    </source>
</evidence>
<gene>
    <name evidence="2" type="ORF">D3791_06375</name>
</gene>
<evidence type="ECO:0000313" key="2">
    <source>
        <dbReference type="EMBL" id="QIV86797.1"/>
    </source>
</evidence>
<dbReference type="PROSITE" id="PS50943">
    <property type="entry name" value="HTH_CROC1"/>
    <property type="match status" value="1"/>
</dbReference>
<sequence length="98" mass="10992">MSNNLHSLSRTIRQRRVELGLSQDDVAQALCMSRTTISQIENGRPGTVAVLLNVLDSLGLDLLVAPRHSNDALALRNNMIRTYENTNQHVRVKRSLDE</sequence>
<dbReference type="GO" id="GO:0003677">
    <property type="term" value="F:DNA binding"/>
    <property type="evidence" value="ECO:0007669"/>
    <property type="project" value="InterPro"/>
</dbReference>
<dbReference type="Proteomes" id="UP000502331">
    <property type="component" value="Chromosome"/>
</dbReference>
<dbReference type="AlphaFoldDB" id="A0A6H0SLD4"/>
<evidence type="ECO:0000313" key="3">
    <source>
        <dbReference type="Proteomes" id="UP000502331"/>
    </source>
</evidence>
<dbReference type="Pfam" id="PF13560">
    <property type="entry name" value="HTH_31"/>
    <property type="match status" value="1"/>
</dbReference>
<dbReference type="InterPro" id="IPR001387">
    <property type="entry name" value="Cro/C1-type_HTH"/>
</dbReference>
<reference evidence="2 3" key="1">
    <citation type="submission" date="2018-09" db="EMBL/GenBank/DDBJ databases">
        <title>Glutamicibacter mishrai S5-52T (LMG 29155T = KCTC 39846T).</title>
        <authorList>
            <person name="Das S.K."/>
        </authorList>
    </citation>
    <scope>NUCLEOTIDE SEQUENCE [LARGE SCALE GENOMIC DNA]</scope>
    <source>
        <strain evidence="2 3">S5-52</strain>
    </source>
</reference>